<name>A0ABQ6VAT2_9MICO</name>
<comment type="caution">
    <text evidence="1">The sequence shown here is derived from an EMBL/GenBank/DDBJ whole genome shotgun (WGS) entry which is preliminary data.</text>
</comment>
<dbReference type="GeneID" id="77475974"/>
<dbReference type="RefSeq" id="WP_151458876.1">
    <property type="nucleotide sequence ID" value="NZ_WAAO01000001.1"/>
</dbReference>
<accession>A0ABQ6VAT2</accession>
<dbReference type="Proteomes" id="UP000478836">
    <property type="component" value="Unassembled WGS sequence"/>
</dbReference>
<evidence type="ECO:0000313" key="1">
    <source>
        <dbReference type="EMBL" id="KAB1867318.1"/>
    </source>
</evidence>
<keyword evidence="2" id="KW-1185">Reference proteome</keyword>
<evidence type="ECO:0000313" key="2">
    <source>
        <dbReference type="Proteomes" id="UP000478836"/>
    </source>
</evidence>
<gene>
    <name evidence="1" type="ORF">F6A08_05900</name>
</gene>
<organism evidence="1 2">
    <name type="scientific">Microbacterium algeriense</name>
    <dbReference type="NCBI Taxonomy" id="2615184"/>
    <lineage>
        <taxon>Bacteria</taxon>
        <taxon>Bacillati</taxon>
        <taxon>Actinomycetota</taxon>
        <taxon>Actinomycetes</taxon>
        <taxon>Micrococcales</taxon>
        <taxon>Microbacteriaceae</taxon>
        <taxon>Microbacterium</taxon>
    </lineage>
</organism>
<evidence type="ECO:0008006" key="3">
    <source>
        <dbReference type="Google" id="ProtNLM"/>
    </source>
</evidence>
<reference evidence="2" key="1">
    <citation type="submission" date="2019-09" db="EMBL/GenBank/DDBJ databases">
        <title>Whole genome sequencing of Microbacterium maritypicum.</title>
        <authorList>
            <person name="Lenchi N."/>
        </authorList>
    </citation>
    <scope>NUCLEOTIDE SEQUENCE [LARGE SCALE GENOMIC DNA]</scope>
    <source>
        <strain evidence="2">G1</strain>
    </source>
</reference>
<dbReference type="EMBL" id="WAAO01000001">
    <property type="protein sequence ID" value="KAB1867318.1"/>
    <property type="molecule type" value="Genomic_DNA"/>
</dbReference>
<protein>
    <recommendedName>
        <fullName evidence="3">DUF222 domain-containing protein</fullName>
    </recommendedName>
</protein>
<proteinExistence type="predicted"/>
<sequence length="309" mass="33720">MVTTHRSDLVDEIEKALRDEAYDGGFGYMGDEQFTAYVRTLAVAAAKVVEEAHTPTAGSCWDAAPLVVRAGECDPAPTLCELTAGHQGAHRSGQTEWMHTRPLTPTDDEREALRAEAEKVQRAAWAEIHGQDPSRTYSVAEVKRLVYSFDNVLSSALRRFDVPEPSAEATLSEVRSHAERFASRPPTSPYSMGLRDAWRTILRKIDGIPTGAEVPEPSADTCEHCGRPDGNHMLIEPRLTIKLAPEPQGEPSDARRTEIEARALEGFLGKLAGDGAYTLDFSSAANLHDHIAQLLKRDIAALRAAGGVR</sequence>